<dbReference type="AlphaFoldDB" id="A0A5B9QQH2"/>
<feature type="domain" description="DUF6250" evidence="2">
    <location>
        <begin position="84"/>
        <end position="232"/>
    </location>
</feature>
<dbReference type="InterPro" id="IPR046217">
    <property type="entry name" value="DUF6250"/>
</dbReference>
<reference evidence="3 4" key="1">
    <citation type="submission" date="2019-08" db="EMBL/GenBank/DDBJ databases">
        <title>Deep-cultivation of Planctomycetes and their phenomic and genomic characterization uncovers novel biology.</title>
        <authorList>
            <person name="Wiegand S."/>
            <person name="Jogler M."/>
            <person name="Boedeker C."/>
            <person name="Pinto D."/>
            <person name="Vollmers J."/>
            <person name="Rivas-Marin E."/>
            <person name="Kohn T."/>
            <person name="Peeters S.H."/>
            <person name="Heuer A."/>
            <person name="Rast P."/>
            <person name="Oberbeckmann S."/>
            <person name="Bunk B."/>
            <person name="Jeske O."/>
            <person name="Meyerdierks A."/>
            <person name="Storesund J.E."/>
            <person name="Kallscheuer N."/>
            <person name="Luecker S."/>
            <person name="Lage O.M."/>
            <person name="Pohl T."/>
            <person name="Merkel B.J."/>
            <person name="Hornburger P."/>
            <person name="Mueller R.-W."/>
            <person name="Bruemmer F."/>
            <person name="Labrenz M."/>
            <person name="Spormann A.M."/>
            <person name="Op den Camp H."/>
            <person name="Overmann J."/>
            <person name="Amann R."/>
            <person name="Jetten M.S.M."/>
            <person name="Mascher T."/>
            <person name="Medema M.H."/>
            <person name="Devos D.P."/>
            <person name="Kaster A.-K."/>
            <person name="Ovreas L."/>
            <person name="Rohde M."/>
            <person name="Galperin M.Y."/>
            <person name="Jogler C."/>
        </authorList>
    </citation>
    <scope>NUCLEOTIDE SEQUENCE [LARGE SCALE GENOMIC DNA]</scope>
    <source>
        <strain evidence="3 4">UC8</strain>
    </source>
</reference>
<evidence type="ECO:0000313" key="4">
    <source>
        <dbReference type="Proteomes" id="UP000325286"/>
    </source>
</evidence>
<dbReference type="Proteomes" id="UP000325286">
    <property type="component" value="Chromosome"/>
</dbReference>
<dbReference type="Pfam" id="PF19763">
    <property type="entry name" value="DUF6250"/>
    <property type="match status" value="1"/>
</dbReference>
<evidence type="ECO:0000313" key="3">
    <source>
        <dbReference type="EMBL" id="QEG39286.1"/>
    </source>
</evidence>
<dbReference type="Gene3D" id="2.60.120.200">
    <property type="match status" value="1"/>
</dbReference>
<proteinExistence type="predicted"/>
<keyword evidence="1" id="KW-0732">Signal</keyword>
<name>A0A5B9QQH2_9BACT</name>
<sequence precursor="true">MRWSFFLLCVLLVFFPVLAASPAAAAEPLVLGRGAGLFRIGPLLMQDDFTNLDDWVVQLQDKSGAAPAKVQVHNKTLDCYVPGRGCTIWYKQKLPPRVTITYEVICPTHEPAIKGLQPRDINNFWMASDPRDPDQGLFDASRYTGAFKSYDKMHGYYASTGGGGAIANRTTRMRRYPREVDGEPSEHLALNDKDGQPDHLITPDKWITVQLVAYDDVVQYIVDGQLTYQIARGDAIQVEARNDQGETVVRQAVYDTERFPVYRQGYFGFRMVGTHHIYRNFRVFGLKPQKADAANSGK</sequence>
<feature type="signal peptide" evidence="1">
    <location>
        <begin position="1"/>
        <end position="19"/>
    </location>
</feature>
<evidence type="ECO:0000256" key="1">
    <source>
        <dbReference type="SAM" id="SignalP"/>
    </source>
</evidence>
<dbReference type="KEGG" id="rul:UC8_12500"/>
<gene>
    <name evidence="3" type="ORF">UC8_12500</name>
</gene>
<organism evidence="3 4">
    <name type="scientific">Roseimaritima ulvae</name>
    <dbReference type="NCBI Taxonomy" id="980254"/>
    <lineage>
        <taxon>Bacteria</taxon>
        <taxon>Pseudomonadati</taxon>
        <taxon>Planctomycetota</taxon>
        <taxon>Planctomycetia</taxon>
        <taxon>Pirellulales</taxon>
        <taxon>Pirellulaceae</taxon>
        <taxon>Roseimaritima</taxon>
    </lineage>
</organism>
<evidence type="ECO:0000259" key="2">
    <source>
        <dbReference type="Pfam" id="PF19763"/>
    </source>
</evidence>
<accession>A0A5B9QQH2</accession>
<feature type="chain" id="PRO_5022942280" description="DUF6250 domain-containing protein" evidence="1">
    <location>
        <begin position="20"/>
        <end position="298"/>
    </location>
</feature>
<dbReference type="EMBL" id="CP042914">
    <property type="protein sequence ID" value="QEG39286.1"/>
    <property type="molecule type" value="Genomic_DNA"/>
</dbReference>
<protein>
    <recommendedName>
        <fullName evidence="2">DUF6250 domain-containing protein</fullName>
    </recommendedName>
</protein>
<keyword evidence="4" id="KW-1185">Reference proteome</keyword>